<accession>A0A9D3ABT3</accession>
<dbReference type="Proteomes" id="UP000700248">
    <property type="component" value="Unassembled WGS sequence"/>
</dbReference>
<dbReference type="EMBL" id="DYTQ01000113">
    <property type="protein sequence ID" value="HJH25071.1"/>
    <property type="molecule type" value="Genomic_DNA"/>
</dbReference>
<dbReference type="RefSeq" id="WP_276831900.1">
    <property type="nucleotide sequence ID" value="NZ_DYTQ01000113.1"/>
</dbReference>
<gene>
    <name evidence="1" type="ORF">K8U84_11040</name>
</gene>
<reference evidence="1" key="1">
    <citation type="journal article" date="2021" name="PeerJ">
        <title>Extensive microbial diversity within the chicken gut microbiome revealed by metagenomics and culture.</title>
        <authorList>
            <person name="Gilroy R."/>
            <person name="Ravi A."/>
            <person name="Getino M."/>
            <person name="Pursley I."/>
            <person name="Horton D.L."/>
            <person name="Alikhan N.F."/>
            <person name="Baker D."/>
            <person name="Gharbi K."/>
            <person name="Hall N."/>
            <person name="Watson M."/>
            <person name="Adriaenssens E.M."/>
            <person name="Foster-Nyarko E."/>
            <person name="Jarju S."/>
            <person name="Secka A."/>
            <person name="Antonio M."/>
            <person name="Oren A."/>
            <person name="Chaudhuri R.R."/>
            <person name="La Ragione R."/>
            <person name="Hildebrand F."/>
            <person name="Pallen M.J."/>
        </authorList>
    </citation>
    <scope>NUCLEOTIDE SEQUENCE</scope>
    <source>
        <strain evidence="1">CHK175-13533</strain>
    </source>
</reference>
<protein>
    <submittedName>
        <fullName evidence="1">Uncharacterized protein</fullName>
    </submittedName>
</protein>
<evidence type="ECO:0000313" key="1">
    <source>
        <dbReference type="EMBL" id="HJH25071.1"/>
    </source>
</evidence>
<dbReference type="AlphaFoldDB" id="A0A9D3ABT3"/>
<proteinExistence type="predicted"/>
<sequence>MSNVHSAPLRQPTKTVSKQCLYRAVASSAALESTANTATIEAQLKSDRYAHLSLAR</sequence>
<organism evidence="1 2">
    <name type="scientific">Paenalcaligenes hominis</name>
    <dbReference type="NCBI Taxonomy" id="643674"/>
    <lineage>
        <taxon>Bacteria</taxon>
        <taxon>Pseudomonadati</taxon>
        <taxon>Pseudomonadota</taxon>
        <taxon>Betaproteobacteria</taxon>
        <taxon>Burkholderiales</taxon>
        <taxon>Alcaligenaceae</taxon>
        <taxon>Paenalcaligenes</taxon>
    </lineage>
</organism>
<comment type="caution">
    <text evidence="1">The sequence shown here is derived from an EMBL/GenBank/DDBJ whole genome shotgun (WGS) entry which is preliminary data.</text>
</comment>
<name>A0A9D3ABT3_9BURK</name>
<reference evidence="1" key="2">
    <citation type="submission" date="2021-09" db="EMBL/GenBank/DDBJ databases">
        <authorList>
            <person name="Gilroy R."/>
        </authorList>
    </citation>
    <scope>NUCLEOTIDE SEQUENCE</scope>
    <source>
        <strain evidence="1">CHK175-13533</strain>
    </source>
</reference>
<evidence type="ECO:0000313" key="2">
    <source>
        <dbReference type="Proteomes" id="UP000700248"/>
    </source>
</evidence>